<dbReference type="Gene3D" id="1.10.510.10">
    <property type="entry name" value="Transferase(Phosphotransferase) domain 1"/>
    <property type="match status" value="1"/>
</dbReference>
<dbReference type="InterPro" id="IPR000719">
    <property type="entry name" value="Prot_kinase_dom"/>
</dbReference>
<dbReference type="AlphaFoldDB" id="A0A8H4RTY4"/>
<evidence type="ECO:0000256" key="1">
    <source>
        <dbReference type="SAM" id="MobiDB-lite"/>
    </source>
</evidence>
<keyword evidence="4" id="KW-1185">Reference proteome</keyword>
<proteinExistence type="predicted"/>
<dbReference type="PANTHER" id="PTHR24359:SF1">
    <property type="entry name" value="INHIBITOR OF NUCLEAR FACTOR KAPPA-B KINASE EPSILON SUBUNIT HOMOLOG 1-RELATED"/>
    <property type="match status" value="1"/>
</dbReference>
<reference evidence="3 4" key="1">
    <citation type="submission" date="2020-03" db="EMBL/GenBank/DDBJ databases">
        <title>Draft Genome Sequence of Cudoniella acicularis.</title>
        <authorList>
            <person name="Buettner E."/>
            <person name="Kellner H."/>
        </authorList>
    </citation>
    <scope>NUCLEOTIDE SEQUENCE [LARGE SCALE GENOMIC DNA]</scope>
    <source>
        <strain evidence="3 4">DSM 108380</strain>
    </source>
</reference>
<dbReference type="Pfam" id="PF26616">
    <property type="entry name" value="CorA-like"/>
    <property type="match status" value="1"/>
</dbReference>
<dbReference type="Pfam" id="PF00069">
    <property type="entry name" value="Pkinase"/>
    <property type="match status" value="1"/>
</dbReference>
<feature type="region of interest" description="Disordered" evidence="1">
    <location>
        <begin position="950"/>
        <end position="999"/>
    </location>
</feature>
<dbReference type="EMBL" id="JAAMPI010000089">
    <property type="protein sequence ID" value="KAF4635972.1"/>
    <property type="molecule type" value="Genomic_DNA"/>
</dbReference>
<dbReference type="PROSITE" id="PS50011">
    <property type="entry name" value="PROTEIN_KINASE_DOM"/>
    <property type="match status" value="1"/>
</dbReference>
<dbReference type="InterPro" id="IPR058257">
    <property type="entry name" value="CorA-like_dom"/>
</dbReference>
<dbReference type="CDD" id="cd00180">
    <property type="entry name" value="PKc"/>
    <property type="match status" value="1"/>
</dbReference>
<sequence>MSDSVNFDWVDSTILSEIDTTFSTTFSTEEKSNLEITRLKKCNEEFSLPESLVSKTHLTLDDLRKFSICPDQCQIFYIRQKNSYSRLNISRTLFEQLVSEYSVFSRFWDFLLPFSFKTRESDLSNAPFRFRNLGSWRPPKLGSFECSYGFRYVELNNRISFLKENPDYDPCGRKKRSLNAFDLHRILISTLHENWRMYVRSLESLMTQQSERVTLAMVQSETEKLSPLTDFAVNFVDRQRLKMIEDKVLDLVIVFESLHNTLSKLRKQCELHCLGSACENCTCYITMEELEEQMHEAQVNLKKADVLHKRAQGTAQLLSDLLDYENAQIAHLNEKALNGLVTETKDENSKMRVLTRTLKEVKQVQGILHQYHTFRPSTNSQKALVDPDSPTLSQSPLWNSLRREGRPPEIMATTLGEKLEDARCEWVEGSNQWFVPISDINDLVTEENVAEALVDIYDGLTVAQVNSYSSLVCSTSKKLFTLLFCSSKRKYIRNFLDDGISDVDLPFVRCPRERGVGPQRSNRGFDLCIAAHKNCDKASHRDCGINAMASWSKKDITDLCRDQWIVLAPIFDEIPNGDVPHHVLDSNTVMPFIEDQQGVRDKSGGYSHVWGVRIHPAHQKVYKSTVSKLEAPLLAVKQPFSRDVEDFKKETEMLSALAVRQHPHLVKLLVTYVYKSQYHLVFPYANTNLRGYWDDTEVPNRNKETYLWFLKQIQGLTSGLNAIHNFKAKTPSSGRQSVHDTAKKRVGDFLTVEEEKYGRHGDIKPENILWSNELDGSGKEGILQIADMGLGRFHRLESRSAVDPRTVNGSPTYSPPELELQKPVSRAYDMWSLGCVFLEFATWLIEGSSQIYTFADKRGLTGADGINDDTFYTITTKENGQKTAEVRQEVLEWITRLLKNPRCSPMVQDILKLVRERLLVVSTTLRIKSQKLDEELTRIGSKKNNLDYLLGKERPSDEDSGGVKLPKGPKTLYAQNTTEPNVEDAEYSPRSPPNASRTTQFQLQVSEFDTTGNGSKVYDYGWIKSSEKRRYVYAKYVTFKILVKPSRGYRAEGLSVSLQQNRNEGRSVL</sequence>
<dbReference type="GO" id="GO:0005524">
    <property type="term" value="F:ATP binding"/>
    <property type="evidence" value="ECO:0007669"/>
    <property type="project" value="InterPro"/>
</dbReference>
<feature type="region of interest" description="Disordered" evidence="1">
    <location>
        <begin position="379"/>
        <end position="399"/>
    </location>
</feature>
<evidence type="ECO:0000259" key="2">
    <source>
        <dbReference type="PROSITE" id="PS50011"/>
    </source>
</evidence>
<protein>
    <recommendedName>
        <fullName evidence="2">Protein kinase domain-containing protein</fullName>
    </recommendedName>
</protein>
<accession>A0A8H4RTY4</accession>
<dbReference type="SUPFAM" id="SSF56112">
    <property type="entry name" value="Protein kinase-like (PK-like)"/>
    <property type="match status" value="1"/>
</dbReference>
<dbReference type="Proteomes" id="UP000566819">
    <property type="component" value="Unassembled WGS sequence"/>
</dbReference>
<evidence type="ECO:0000313" key="4">
    <source>
        <dbReference type="Proteomes" id="UP000566819"/>
    </source>
</evidence>
<dbReference type="InterPro" id="IPR011009">
    <property type="entry name" value="Kinase-like_dom_sf"/>
</dbReference>
<gene>
    <name evidence="3" type="ORF">G7Y89_g2100</name>
</gene>
<dbReference type="OrthoDB" id="1046782at2759"/>
<feature type="domain" description="Protein kinase" evidence="2">
    <location>
        <begin position="595"/>
        <end position="919"/>
    </location>
</feature>
<evidence type="ECO:0000313" key="3">
    <source>
        <dbReference type="EMBL" id="KAF4635972.1"/>
    </source>
</evidence>
<dbReference type="PANTHER" id="PTHR24359">
    <property type="entry name" value="SERINE/THREONINE-PROTEIN KINASE SBK1"/>
    <property type="match status" value="1"/>
</dbReference>
<comment type="caution">
    <text evidence="3">The sequence shown here is derived from an EMBL/GenBank/DDBJ whole genome shotgun (WGS) entry which is preliminary data.</text>
</comment>
<name>A0A8H4RTY4_9HELO</name>
<organism evidence="3 4">
    <name type="scientific">Cudoniella acicularis</name>
    <dbReference type="NCBI Taxonomy" id="354080"/>
    <lineage>
        <taxon>Eukaryota</taxon>
        <taxon>Fungi</taxon>
        <taxon>Dikarya</taxon>
        <taxon>Ascomycota</taxon>
        <taxon>Pezizomycotina</taxon>
        <taxon>Leotiomycetes</taxon>
        <taxon>Helotiales</taxon>
        <taxon>Tricladiaceae</taxon>
        <taxon>Cudoniella</taxon>
    </lineage>
</organism>
<dbReference type="SMART" id="SM00220">
    <property type="entry name" value="S_TKc"/>
    <property type="match status" value="1"/>
</dbReference>
<dbReference type="GO" id="GO:0004674">
    <property type="term" value="F:protein serine/threonine kinase activity"/>
    <property type="evidence" value="ECO:0007669"/>
    <property type="project" value="TreeGrafter"/>
</dbReference>